<feature type="compositionally biased region" description="Acidic residues" evidence="1">
    <location>
        <begin position="258"/>
        <end position="278"/>
    </location>
</feature>
<dbReference type="HOGENOM" id="CLU_060786_0_0_1"/>
<dbReference type="KEGG" id="cdu:CD36_34210"/>
<evidence type="ECO:0000313" key="2">
    <source>
        <dbReference type="CGD" id="CAL0000165335"/>
    </source>
</evidence>
<feature type="compositionally biased region" description="Acidic residues" evidence="1">
    <location>
        <begin position="338"/>
        <end position="355"/>
    </location>
</feature>
<sequence length="355" mass="41085">MTSEAQTRIEALQQELDSTRDTFITVQELLDADDQIIQACINGDKPTLESTPEFQLLQKRFILDSFKINKAHRNYKDWERDCKTRLIENDVVQYNEILGKMSRVNLAINKAAAIYEKLSTSVILPNFLISRKTLEKFNDESLIEVARKSNKDGNDQLPRNVQLKQLFSLEASSTLPLPEFKVINQLINIEYRLRLEKRLQLELLTLIKQKLNSENREWARNLDSMNKFITQSIPEAVSQVERIKAQELDAKSKKLEQESDSSDDEESEIQDVERDYDDMENRRGEVEEEEEENETGKESDVESGLHESPMDTTSSPHSPDHHENREDPESYIHQEITASDDADTGDENDDMLLDH</sequence>
<dbReference type="OrthoDB" id="4094291at2759"/>
<dbReference type="AlphaFoldDB" id="B9WMP5"/>
<accession>B9WMP5</accession>
<gene>
    <name evidence="2" type="ordered locus">Cd36_34210</name>
    <name evidence="3" type="ORF">CD36_34210</name>
</gene>
<keyword evidence="4" id="KW-1185">Reference proteome</keyword>
<evidence type="ECO:0000313" key="3">
    <source>
        <dbReference type="EMBL" id="CAX40360.1"/>
    </source>
</evidence>
<evidence type="ECO:0000256" key="1">
    <source>
        <dbReference type="SAM" id="MobiDB-lite"/>
    </source>
</evidence>
<dbReference type="CGD" id="CAL0000165335">
    <property type="gene designation" value="Cd36_34210"/>
</dbReference>
<dbReference type="VEuPathDB" id="FungiDB:CD36_34210"/>
<dbReference type="RefSeq" id="XP_002422354.1">
    <property type="nucleotide sequence ID" value="XM_002422309.1"/>
</dbReference>
<dbReference type="GeneID" id="8049900"/>
<dbReference type="Proteomes" id="UP000002605">
    <property type="component" value="Chromosome R"/>
</dbReference>
<reference evidence="3 4" key="1">
    <citation type="journal article" date="2009" name="Genome Res.">
        <title>Comparative genomics of the fungal pathogens Candida dubliniensis and Candida albicans.</title>
        <authorList>
            <person name="Jackson A.P."/>
            <person name="Gamble J.A."/>
            <person name="Yeomans T."/>
            <person name="Moran G.P."/>
            <person name="Saunders D."/>
            <person name="Harris D."/>
            <person name="Aslett M."/>
            <person name="Barrell J.F."/>
            <person name="Butler G."/>
            <person name="Citiulo F."/>
            <person name="Coleman D.C."/>
            <person name="de Groot P.W.J."/>
            <person name="Goodwin T.J."/>
            <person name="Quail M.A."/>
            <person name="McQuillan J."/>
            <person name="Munro C.A."/>
            <person name="Pain A."/>
            <person name="Poulter R.T."/>
            <person name="Rajandream M.A."/>
            <person name="Renauld H."/>
            <person name="Spiering M.J."/>
            <person name="Tivey A."/>
            <person name="Gow N.A.R."/>
            <person name="Barrell B."/>
            <person name="Sullivan D.J."/>
            <person name="Berriman M."/>
        </authorList>
    </citation>
    <scope>NUCLEOTIDE SEQUENCE [LARGE SCALE GENOMIC DNA]</scope>
    <source>
        <strain evidence="4">CD36 / ATCC MYA-646 / CBS 7987 / NCPF 3949 / NRRL Y-17841</strain>
    </source>
</reference>
<feature type="compositionally biased region" description="Basic and acidic residues" evidence="1">
    <location>
        <begin position="294"/>
        <end position="309"/>
    </location>
</feature>
<proteinExistence type="predicted"/>
<dbReference type="EMBL" id="FM992695">
    <property type="protein sequence ID" value="CAX40360.1"/>
    <property type="molecule type" value="Genomic_DNA"/>
</dbReference>
<feature type="compositionally biased region" description="Basic and acidic residues" evidence="1">
    <location>
        <begin position="318"/>
        <end position="332"/>
    </location>
</feature>
<dbReference type="eggNOG" id="ENOG502T49U">
    <property type="taxonomic scope" value="Eukaryota"/>
</dbReference>
<feature type="region of interest" description="Disordered" evidence="1">
    <location>
        <begin position="249"/>
        <end position="355"/>
    </location>
</feature>
<organism evidence="3 4">
    <name type="scientific">Candida dubliniensis (strain CD36 / ATCC MYA-646 / CBS 7987 / NCPF 3949 / NRRL Y-17841)</name>
    <name type="common">Yeast</name>
    <dbReference type="NCBI Taxonomy" id="573826"/>
    <lineage>
        <taxon>Eukaryota</taxon>
        <taxon>Fungi</taxon>
        <taxon>Dikarya</taxon>
        <taxon>Ascomycota</taxon>
        <taxon>Saccharomycotina</taxon>
        <taxon>Pichiomycetes</taxon>
        <taxon>Debaryomycetaceae</taxon>
        <taxon>Candida/Lodderomyces clade</taxon>
        <taxon>Candida</taxon>
    </lineage>
</organism>
<protein>
    <submittedName>
        <fullName evidence="3">Uncharacterized protein</fullName>
    </submittedName>
</protein>
<evidence type="ECO:0000313" key="4">
    <source>
        <dbReference type="Proteomes" id="UP000002605"/>
    </source>
</evidence>
<name>B9WMP5_CANDC</name>